<feature type="compositionally biased region" description="Polar residues" evidence="1">
    <location>
        <begin position="56"/>
        <end position="78"/>
    </location>
</feature>
<dbReference type="EMBL" id="LR877148">
    <property type="protein sequence ID" value="CAD2215030.1"/>
    <property type="molecule type" value="Genomic_DNA"/>
</dbReference>
<feature type="compositionally biased region" description="Polar residues" evidence="1">
    <location>
        <begin position="35"/>
        <end position="48"/>
    </location>
</feature>
<accession>A0A7G2C5M4</accession>
<feature type="region of interest" description="Disordered" evidence="1">
    <location>
        <begin position="20"/>
        <end position="89"/>
    </location>
</feature>
<evidence type="ECO:0000256" key="1">
    <source>
        <dbReference type="SAM" id="MobiDB-lite"/>
    </source>
</evidence>
<dbReference type="VEuPathDB" id="TriTrypDB:ADEAN_000248300"/>
<name>A0A7G2C5M4_9TRYP</name>
<sequence length="89" mass="9791">MRDLAISEMGGEVYLQRQAQTMVGQPADPIPPNPYANTYSGGPSSFLNRNRKKGSDSSSEAKNTTTARESTVKESMSSMDRLKQYLNSQ</sequence>
<organism evidence="2 3">
    <name type="scientific">Angomonas deanei</name>
    <dbReference type="NCBI Taxonomy" id="59799"/>
    <lineage>
        <taxon>Eukaryota</taxon>
        <taxon>Discoba</taxon>
        <taxon>Euglenozoa</taxon>
        <taxon>Kinetoplastea</taxon>
        <taxon>Metakinetoplastina</taxon>
        <taxon>Trypanosomatida</taxon>
        <taxon>Trypanosomatidae</taxon>
        <taxon>Strigomonadinae</taxon>
        <taxon>Angomonas</taxon>
    </lineage>
</organism>
<evidence type="ECO:0000313" key="2">
    <source>
        <dbReference type="EMBL" id="CAD2215030.1"/>
    </source>
</evidence>
<gene>
    <name evidence="2" type="ORF">ADEAN_000248300</name>
</gene>
<reference evidence="2 3" key="1">
    <citation type="submission" date="2020-08" db="EMBL/GenBank/DDBJ databases">
        <authorList>
            <person name="Newling K."/>
            <person name="Davey J."/>
            <person name="Forrester S."/>
        </authorList>
    </citation>
    <scope>NUCLEOTIDE SEQUENCE [LARGE SCALE GENOMIC DNA]</scope>
    <source>
        <strain evidence="3">Crithidia deanei Carvalho (ATCC PRA-265)</strain>
    </source>
</reference>
<dbReference type="AlphaFoldDB" id="A0A7G2C5M4"/>
<keyword evidence="3" id="KW-1185">Reference proteome</keyword>
<evidence type="ECO:0000313" key="3">
    <source>
        <dbReference type="Proteomes" id="UP000515908"/>
    </source>
</evidence>
<dbReference type="Proteomes" id="UP000515908">
    <property type="component" value="Chromosome 04"/>
</dbReference>
<protein>
    <submittedName>
        <fullName evidence="2">Uncharacterized protein</fullName>
    </submittedName>
</protein>
<proteinExistence type="predicted"/>